<dbReference type="EMBL" id="UIDG01000035">
    <property type="protein sequence ID" value="SUS04385.1"/>
    <property type="molecule type" value="Genomic_DNA"/>
</dbReference>
<proteinExistence type="inferred from homology"/>
<keyword evidence="3" id="KW-0813">Transport</keyword>
<evidence type="ECO:0000256" key="7">
    <source>
        <dbReference type="SAM" id="Phobius"/>
    </source>
</evidence>
<dbReference type="InterPro" id="IPR001734">
    <property type="entry name" value="Na/solute_symporter"/>
</dbReference>
<reference evidence="8" key="1">
    <citation type="submission" date="2018-07" db="EMBL/GenBank/DDBJ databases">
        <authorList>
            <person name="Quirk P.G."/>
            <person name="Krulwich T.A."/>
        </authorList>
    </citation>
    <scope>NUCLEOTIDE SEQUENCE</scope>
</reference>
<evidence type="ECO:0000256" key="5">
    <source>
        <dbReference type="ARBA" id="ARBA00022989"/>
    </source>
</evidence>
<dbReference type="PROSITE" id="PS50283">
    <property type="entry name" value="NA_SOLUT_SYMP_3"/>
    <property type="match status" value="1"/>
</dbReference>
<dbReference type="InterPro" id="IPR038377">
    <property type="entry name" value="Na/Glc_symporter_sf"/>
</dbReference>
<feature type="transmembrane region" description="Helical" evidence="7">
    <location>
        <begin position="187"/>
        <end position="206"/>
    </location>
</feature>
<feature type="transmembrane region" description="Helical" evidence="7">
    <location>
        <begin position="35"/>
        <end position="57"/>
    </location>
</feature>
<feature type="transmembrane region" description="Helical" evidence="7">
    <location>
        <begin position="369"/>
        <end position="397"/>
    </location>
</feature>
<dbReference type="GO" id="GO:0005886">
    <property type="term" value="C:plasma membrane"/>
    <property type="evidence" value="ECO:0007669"/>
    <property type="project" value="TreeGrafter"/>
</dbReference>
<evidence type="ECO:0000256" key="6">
    <source>
        <dbReference type="ARBA" id="ARBA00023136"/>
    </source>
</evidence>
<sequence>MIRLFLTALFSALPFSAFAQQAAPQYYTFEPSATFSTLGISYTIAMMVAFLAVGWYAKSRVSTSDDYFAAGRSFGGISNGLAMSSNYMSLATFLGFTALLWRLQYYLIAITLSFLGGFVLISIAMAPALRRWGKYTSMQFIGERFGHTAKIVAVLCMIFLAQLYLIGQMKGIGNVFQVMFHWDYTTGMVVGGLVVTAYVTIGGMYGMSYNQTLQAIIMGLALIIPTAIILWNIGAGPASVFPPFGYGSLVPEMEKALPSYFDPFLTVNGTVPMSLKFHIGIILSIAFGTIGLPHIAMRYFTAPSIRNAKISTLWGAFFVGLIFFTTFAVGFAAKLYTVQVLNQQMNLQVQPKEADLLLVVMSQAFTPTWIAALPIAGALAAGFSTIAGLLMVIGTGIGHDIYSTISPNADDKKKVKMGYLFTALGGLATIVLALDPPDFLLTSVIWAFVVAASTFTPVLILGIWWKGANTLGAIAGLVVGGVLSGWLWFSKGVFFGFPLIQAGPVGNLVTGIFTVSAAWFTVVVVSLLTGGEKDEKVLREIDRIHGWRNYDPKRYSSKTFAVVTAAIALLLMIWSAMPDPAYKKKAELPAQPTITVAAVAQHQ</sequence>
<feature type="transmembrane region" description="Helical" evidence="7">
    <location>
        <begin position="149"/>
        <end position="167"/>
    </location>
</feature>
<feature type="transmembrane region" description="Helical" evidence="7">
    <location>
        <begin position="509"/>
        <end position="529"/>
    </location>
</feature>
<gene>
    <name evidence="8" type="ORF">DF3PB_130016</name>
</gene>
<dbReference type="GO" id="GO:0022857">
    <property type="term" value="F:transmembrane transporter activity"/>
    <property type="evidence" value="ECO:0007669"/>
    <property type="project" value="InterPro"/>
</dbReference>
<dbReference type="InterPro" id="IPR050277">
    <property type="entry name" value="Sodium:Solute_Symporter"/>
</dbReference>
<dbReference type="PANTHER" id="PTHR48086:SF5">
    <property type="entry name" value="NA(+):SOLUTE SYMPORTER (SSF FAMILY)"/>
    <property type="match status" value="1"/>
</dbReference>
<accession>A0A380TAT7</accession>
<comment type="similarity">
    <text evidence="2">Belongs to the sodium:solute symporter (SSF) (TC 2.A.21) family.</text>
</comment>
<feature type="transmembrane region" description="Helical" evidence="7">
    <location>
        <begin position="105"/>
        <end position="129"/>
    </location>
</feature>
<organism evidence="8">
    <name type="scientific">metagenome</name>
    <dbReference type="NCBI Taxonomy" id="256318"/>
    <lineage>
        <taxon>unclassified sequences</taxon>
        <taxon>metagenomes</taxon>
    </lineage>
</organism>
<dbReference type="CDD" id="cd11480">
    <property type="entry name" value="SLC5sbd_u4"/>
    <property type="match status" value="1"/>
</dbReference>
<keyword evidence="5 7" id="KW-1133">Transmembrane helix</keyword>
<feature type="transmembrane region" description="Helical" evidence="7">
    <location>
        <begin position="417"/>
        <end position="434"/>
    </location>
</feature>
<name>A0A380TAT7_9ZZZZ</name>
<feature type="transmembrane region" description="Helical" evidence="7">
    <location>
        <begin position="440"/>
        <end position="464"/>
    </location>
</feature>
<evidence type="ECO:0000313" key="8">
    <source>
        <dbReference type="EMBL" id="SUS04385.1"/>
    </source>
</evidence>
<evidence type="ECO:0000256" key="4">
    <source>
        <dbReference type="ARBA" id="ARBA00022692"/>
    </source>
</evidence>
<keyword evidence="6 7" id="KW-0472">Membrane</keyword>
<feature type="transmembrane region" description="Helical" evidence="7">
    <location>
        <begin position="471"/>
        <end position="489"/>
    </location>
</feature>
<evidence type="ECO:0000256" key="2">
    <source>
        <dbReference type="ARBA" id="ARBA00006434"/>
    </source>
</evidence>
<dbReference type="Gene3D" id="1.20.1730.10">
    <property type="entry name" value="Sodium/glucose cotransporter"/>
    <property type="match status" value="1"/>
</dbReference>
<feature type="transmembrane region" description="Helical" evidence="7">
    <location>
        <begin position="277"/>
        <end position="300"/>
    </location>
</feature>
<dbReference type="AlphaFoldDB" id="A0A380TAT7"/>
<protein>
    <submittedName>
        <fullName evidence="8">Putative Na+(Or H+)/acetate symporter ActP</fullName>
    </submittedName>
</protein>
<feature type="transmembrane region" description="Helical" evidence="7">
    <location>
        <begin position="559"/>
        <end position="577"/>
    </location>
</feature>
<dbReference type="Pfam" id="PF00474">
    <property type="entry name" value="SSF"/>
    <property type="match status" value="1"/>
</dbReference>
<evidence type="ECO:0000256" key="1">
    <source>
        <dbReference type="ARBA" id="ARBA00004141"/>
    </source>
</evidence>
<feature type="transmembrane region" description="Helical" evidence="7">
    <location>
        <begin position="77"/>
        <end position="99"/>
    </location>
</feature>
<evidence type="ECO:0000256" key="3">
    <source>
        <dbReference type="ARBA" id="ARBA00022448"/>
    </source>
</evidence>
<keyword evidence="4 7" id="KW-0812">Transmembrane</keyword>
<feature type="transmembrane region" description="Helical" evidence="7">
    <location>
        <begin position="312"/>
        <end position="333"/>
    </location>
</feature>
<dbReference type="PANTHER" id="PTHR48086">
    <property type="entry name" value="SODIUM/PROLINE SYMPORTER-RELATED"/>
    <property type="match status" value="1"/>
</dbReference>
<feature type="transmembrane region" description="Helical" evidence="7">
    <location>
        <begin position="213"/>
        <end position="233"/>
    </location>
</feature>
<comment type="subcellular location">
    <subcellularLocation>
        <location evidence="1">Membrane</location>
        <topology evidence="1">Multi-pass membrane protein</topology>
    </subcellularLocation>
</comment>